<evidence type="ECO:0008006" key="4">
    <source>
        <dbReference type="Google" id="ProtNLM"/>
    </source>
</evidence>
<keyword evidence="1" id="KW-0472">Membrane</keyword>
<evidence type="ECO:0000256" key="1">
    <source>
        <dbReference type="SAM" id="Phobius"/>
    </source>
</evidence>
<accession>A0A0G1TU11</accession>
<keyword evidence="1" id="KW-0812">Transmembrane</keyword>
<keyword evidence="1" id="KW-1133">Transmembrane helix</keyword>
<sequence length="168" mass="19052">MPYPLGYGRTTQPLGLIAAIIATCAKLSSKLIVGAVSALFLIAVIFFVKNSISTEEIKTDTDSQKEPFEISPAIVYLQLPDGTNYRARLENKDTVEYLFDYLRNERGFKYEKVAYTYGTEIDNINSKKAPTGYKWAVYKGDDDITSDIDNERLENETTYVLRLVRKPQ</sequence>
<dbReference type="AlphaFoldDB" id="A0A0G1TU11"/>
<proteinExistence type="predicted"/>
<evidence type="ECO:0000313" key="3">
    <source>
        <dbReference type="Proteomes" id="UP000034684"/>
    </source>
</evidence>
<name>A0A0G1TU11_UNCKA</name>
<reference evidence="2 3" key="1">
    <citation type="journal article" date="2015" name="Nature">
        <title>rRNA introns, odd ribosomes, and small enigmatic genomes across a large radiation of phyla.</title>
        <authorList>
            <person name="Brown C.T."/>
            <person name="Hug L.A."/>
            <person name="Thomas B.C."/>
            <person name="Sharon I."/>
            <person name="Castelle C.J."/>
            <person name="Singh A."/>
            <person name="Wilkins M.J."/>
            <person name="Williams K.H."/>
            <person name="Banfield J.F."/>
        </authorList>
    </citation>
    <scope>NUCLEOTIDE SEQUENCE [LARGE SCALE GENOMIC DNA]</scope>
</reference>
<evidence type="ECO:0000313" key="2">
    <source>
        <dbReference type="EMBL" id="KKU57623.1"/>
    </source>
</evidence>
<organism evidence="2 3">
    <name type="scientific">candidate division WWE3 bacterium GW2011_GWB1_47_11</name>
    <dbReference type="NCBI Taxonomy" id="1619117"/>
    <lineage>
        <taxon>Bacteria</taxon>
        <taxon>Katanobacteria</taxon>
    </lineage>
</organism>
<dbReference type="Proteomes" id="UP000034684">
    <property type="component" value="Unassembled WGS sequence"/>
</dbReference>
<dbReference type="EMBL" id="LCNN01000007">
    <property type="protein sequence ID" value="KKU57623.1"/>
    <property type="molecule type" value="Genomic_DNA"/>
</dbReference>
<feature type="transmembrane region" description="Helical" evidence="1">
    <location>
        <begin position="31"/>
        <end position="48"/>
    </location>
</feature>
<gene>
    <name evidence="2" type="ORF">UX79_C0007G0014</name>
</gene>
<protein>
    <recommendedName>
        <fullName evidence="4">DUF4430 domain-containing protein</fullName>
    </recommendedName>
</protein>
<comment type="caution">
    <text evidence="2">The sequence shown here is derived from an EMBL/GenBank/DDBJ whole genome shotgun (WGS) entry which is preliminary data.</text>
</comment>